<dbReference type="AlphaFoldDB" id="A0AA43T2J0"/>
<gene>
    <name evidence="1" type="ORF">OB951_00500</name>
</gene>
<evidence type="ECO:0000313" key="2">
    <source>
        <dbReference type="Proteomes" id="UP001161916"/>
    </source>
</evidence>
<proteinExistence type="predicted"/>
<protein>
    <submittedName>
        <fullName evidence="1">Uncharacterized protein</fullName>
    </submittedName>
</protein>
<name>A0AA43T2J0_9BIFI</name>
<comment type="caution">
    <text evidence="1">The sequence shown here is derived from an EMBL/GenBank/DDBJ whole genome shotgun (WGS) entry which is preliminary data.</text>
</comment>
<dbReference type="EMBL" id="JAOPMH010000001">
    <property type="protein sequence ID" value="MDH7889102.1"/>
    <property type="molecule type" value="Genomic_DNA"/>
</dbReference>
<reference evidence="1" key="1">
    <citation type="submission" date="2022-09" db="EMBL/GenBank/DDBJ databases">
        <authorList>
            <person name="Orihara K."/>
        </authorList>
    </citation>
    <scope>NUCLEOTIDE SEQUENCE</scope>
    <source>
        <strain evidence="1">YIT 13062</strain>
    </source>
</reference>
<organism evidence="1 2">
    <name type="scientific">Bifidobacterium catenulatum subsp. kashiwanohense</name>
    <dbReference type="NCBI Taxonomy" id="630129"/>
    <lineage>
        <taxon>Bacteria</taxon>
        <taxon>Bacillati</taxon>
        <taxon>Actinomycetota</taxon>
        <taxon>Actinomycetes</taxon>
        <taxon>Bifidobacteriales</taxon>
        <taxon>Bifidobacteriaceae</taxon>
        <taxon>Bifidobacterium</taxon>
    </lineage>
</organism>
<reference evidence="1" key="2">
    <citation type="journal article" date="2023" name="Gut Microbes">
        <title>Characterization of Bifidobacterium kashiwanohense that utilizes both milk- and plant-derived oligosaccharides.</title>
        <authorList>
            <person name="Orihara K."/>
            <person name="Yahagi K."/>
            <person name="Saito Y."/>
            <person name="Watanabe Y."/>
            <person name="Sasai T."/>
            <person name="Hara T."/>
            <person name="Tsukuda N."/>
            <person name="Oki K."/>
            <person name="Fujimoto J."/>
            <person name="Matsuki T."/>
        </authorList>
    </citation>
    <scope>NUCLEOTIDE SEQUENCE</scope>
    <source>
        <strain evidence="1">YIT 13062</strain>
    </source>
</reference>
<dbReference type="RefSeq" id="WP_281105296.1">
    <property type="nucleotide sequence ID" value="NZ_JAOPMH010000001.1"/>
</dbReference>
<dbReference type="Proteomes" id="UP001161916">
    <property type="component" value="Unassembled WGS sequence"/>
</dbReference>
<accession>A0AA43T2J0</accession>
<sequence>MLNIEKTLQDIQGLQKELAAIGVGIELGEPIENDEVMTISAPCFFDDDGDMELHYIRPDGNICDGGCRGETVEFREYRMRLIDRLARYYEDEAGSIPGKWAELCGRKGVPLPQVIRTRKEGMEDAVKRLRGFIKDESPELSKAEYKLLENVRQGRDARLFMDSWDCFGLVGRGLIRQDYWSLADPGYSGLTELGERAMKGYRNHVKNGD</sequence>
<evidence type="ECO:0000313" key="1">
    <source>
        <dbReference type="EMBL" id="MDH7889102.1"/>
    </source>
</evidence>